<accession>A0ABT3L9B3</accession>
<protein>
    <submittedName>
        <fullName evidence="3">DUF4255 domain-containing protein</fullName>
    </submittedName>
</protein>
<feature type="compositionally biased region" description="Pro residues" evidence="1">
    <location>
        <begin position="296"/>
        <end position="309"/>
    </location>
</feature>
<comment type="caution">
    <text evidence="3">The sequence shown here is derived from an EMBL/GenBank/DDBJ whole genome shotgun (WGS) entry which is preliminary data.</text>
</comment>
<feature type="region of interest" description="Disordered" evidence="1">
    <location>
        <begin position="287"/>
        <end position="319"/>
    </location>
</feature>
<dbReference type="InterPro" id="IPR025351">
    <property type="entry name" value="Pvc16_N"/>
</dbReference>
<dbReference type="Pfam" id="PF14065">
    <property type="entry name" value="Pvc16_N"/>
    <property type="match status" value="1"/>
</dbReference>
<organism evidence="3 4">
    <name type="scientific">Spirulina subsalsa FACHB-351</name>
    <dbReference type="NCBI Taxonomy" id="234711"/>
    <lineage>
        <taxon>Bacteria</taxon>
        <taxon>Bacillati</taxon>
        <taxon>Cyanobacteriota</taxon>
        <taxon>Cyanophyceae</taxon>
        <taxon>Spirulinales</taxon>
        <taxon>Spirulinaceae</taxon>
        <taxon>Spirulina</taxon>
    </lineage>
</organism>
<proteinExistence type="predicted"/>
<evidence type="ECO:0000256" key="1">
    <source>
        <dbReference type="SAM" id="MobiDB-lite"/>
    </source>
</evidence>
<evidence type="ECO:0000259" key="2">
    <source>
        <dbReference type="Pfam" id="PF14065"/>
    </source>
</evidence>
<evidence type="ECO:0000313" key="4">
    <source>
        <dbReference type="Proteomes" id="UP001526426"/>
    </source>
</evidence>
<name>A0ABT3L9B3_9CYAN</name>
<dbReference type="Proteomes" id="UP001526426">
    <property type="component" value="Unassembled WGS sequence"/>
</dbReference>
<dbReference type="EMBL" id="JAIHOM010000109">
    <property type="protein sequence ID" value="MCW6038096.1"/>
    <property type="molecule type" value="Genomic_DNA"/>
</dbReference>
<dbReference type="RefSeq" id="WP_265265993.1">
    <property type="nucleotide sequence ID" value="NZ_JAIHOM010000109.1"/>
</dbReference>
<keyword evidence="4" id="KW-1185">Reference proteome</keyword>
<evidence type="ECO:0000313" key="3">
    <source>
        <dbReference type="EMBL" id="MCW6038096.1"/>
    </source>
</evidence>
<gene>
    <name evidence="3" type="ORF">K4A83_17725</name>
</gene>
<reference evidence="3 4" key="1">
    <citation type="submission" date="2021-08" db="EMBL/GenBank/DDBJ databases">
        <title>Draft genome sequence of Spirulina subsalsa with high tolerance to salinity and hype-accumulation of phycocyanin.</title>
        <authorList>
            <person name="Pei H."/>
            <person name="Jiang L."/>
        </authorList>
    </citation>
    <scope>NUCLEOTIDE SEQUENCE [LARGE SCALE GENOMIC DNA]</scope>
    <source>
        <strain evidence="3 4">FACHB-351</strain>
    </source>
</reference>
<sequence length="447" mass="49317">MSNYLAIATVTATLQKLLQSAIQGDVEGARVTTVRPDNLGSGAPESGVNLFLYQVTPNPVWANNVLPARQRRAEVVVKSQAPLDLFYLISFYGNDVELEPQRLLGSTIRTLEDKSILTGRMIRDTIGDGSYPFLVTSDLAEQGEQIRIDSLTFELDELSNLWGTFFQAPYLLSLAYKVTVVLIDGEEPAAMPLPVRDRLLSAAPTDLRPYIESVISHRGRYEPILTSSTLLINGKYLAYTNAQIKIAGQLITPQRISEKQAIFPLNSVVRDSLRAGLQSVQIIHPRPQRQSLFSGPKPPAEETPPPPPSGASEPTTPPIKTVESNVVGFILRPSIQSVTIENIRGSDDDPRSGEVTVELDVLVGREQRFILVLNQRATGENEVSEYLFEAPQRTEVSNRVTVTVRDIEVGDYLVRVMIDGAESPLQIDTNENSPMFRQYIAPSLVVP</sequence>
<feature type="domain" description="Pvc16 N-terminal" evidence="2">
    <location>
        <begin position="9"/>
        <end position="196"/>
    </location>
</feature>